<comment type="caution">
    <text evidence="2">The sequence shown here is derived from an EMBL/GenBank/DDBJ whole genome shotgun (WGS) entry which is preliminary data.</text>
</comment>
<accession>A0A816KQB1</accession>
<name>A0A816KQB1_9BILA</name>
<evidence type="ECO:0000313" key="2">
    <source>
        <dbReference type="EMBL" id="CAF1924087.1"/>
    </source>
</evidence>
<dbReference type="PANTHER" id="PTHR21301">
    <property type="entry name" value="REVERSE TRANSCRIPTASE"/>
    <property type="match status" value="1"/>
</dbReference>
<proteinExistence type="predicted"/>
<evidence type="ECO:0000313" key="3">
    <source>
        <dbReference type="Proteomes" id="UP000663824"/>
    </source>
</evidence>
<dbReference type="AlphaFoldDB" id="A0A816KQB1"/>
<gene>
    <name evidence="2" type="ORF">MBJ925_LOCUS3037</name>
</gene>
<dbReference type="InterPro" id="IPR058912">
    <property type="entry name" value="HTH_animal"/>
</dbReference>
<organism evidence="2 3">
    <name type="scientific">Rotaria magnacalcarata</name>
    <dbReference type="NCBI Taxonomy" id="392030"/>
    <lineage>
        <taxon>Eukaryota</taxon>
        <taxon>Metazoa</taxon>
        <taxon>Spiralia</taxon>
        <taxon>Gnathifera</taxon>
        <taxon>Rotifera</taxon>
        <taxon>Eurotatoria</taxon>
        <taxon>Bdelloidea</taxon>
        <taxon>Philodinida</taxon>
        <taxon>Philodinidae</taxon>
        <taxon>Rotaria</taxon>
    </lineage>
</organism>
<dbReference type="EMBL" id="CAJNRE010000187">
    <property type="protein sequence ID" value="CAF1924087.1"/>
    <property type="molecule type" value="Genomic_DNA"/>
</dbReference>
<dbReference type="PROSITE" id="PS50878">
    <property type="entry name" value="RT_POL"/>
    <property type="match status" value="1"/>
</dbReference>
<dbReference type="PANTHER" id="PTHR21301:SF10">
    <property type="entry name" value="REVERSE TRANSCRIPTASE DOMAIN-CONTAINING PROTEIN"/>
    <property type="match status" value="1"/>
</dbReference>
<dbReference type="Proteomes" id="UP000663824">
    <property type="component" value="Unassembled WGS sequence"/>
</dbReference>
<sequence>MTSLDIEYMYCCMDKNLLLKNTDNANEVKAMLNDFGNKLKKKVDKELPNLSSEELNAISTLLNEHSLVISKIDKGNTVVVMNKFDYLVKAKEILDDKRAFKNLNHNITDKRENEFIKFLLQLKKNKMINPEEYKLMRPDTGSRTPEVYFLTNFIFNNEHYAQINSVSMGSHLAPILAHLYMSELEENINNFIGKKPSIFSRYVDAIFMIFHGAQREIELFVKFMNNLEPSIKFTLEMQKDNKLPFLDVMIERNNMELITYVYRKPTDTGLYLRWTSNQPRNYKTNLIKCLCTRAKRKCSSD</sequence>
<evidence type="ECO:0000259" key="1">
    <source>
        <dbReference type="PROSITE" id="PS50878"/>
    </source>
</evidence>
<dbReference type="InterPro" id="IPR000477">
    <property type="entry name" value="RT_dom"/>
</dbReference>
<dbReference type="Pfam" id="PF26215">
    <property type="entry name" value="HTH_animal"/>
    <property type="match status" value="1"/>
</dbReference>
<protein>
    <recommendedName>
        <fullName evidence="1">Reverse transcriptase domain-containing protein</fullName>
    </recommendedName>
</protein>
<reference evidence="2" key="1">
    <citation type="submission" date="2021-02" db="EMBL/GenBank/DDBJ databases">
        <authorList>
            <person name="Nowell W R."/>
        </authorList>
    </citation>
    <scope>NUCLEOTIDE SEQUENCE</scope>
</reference>
<feature type="domain" description="Reverse transcriptase" evidence="1">
    <location>
        <begin position="1"/>
        <end position="262"/>
    </location>
</feature>